<dbReference type="Gene3D" id="1.10.357.10">
    <property type="entry name" value="Tetracycline Repressor, domain 2"/>
    <property type="match status" value="1"/>
</dbReference>
<reference evidence="4 5" key="1">
    <citation type="journal article" date="2015" name="Genome Announc.">
        <title>Expanding the biotechnology potential of lactobacilli through comparative genomics of 213 strains and associated genera.</title>
        <authorList>
            <person name="Sun Z."/>
            <person name="Harris H.M."/>
            <person name="McCann A."/>
            <person name="Guo C."/>
            <person name="Argimon S."/>
            <person name="Zhang W."/>
            <person name="Yang X."/>
            <person name="Jeffery I.B."/>
            <person name="Cooney J.C."/>
            <person name="Kagawa T.F."/>
            <person name="Liu W."/>
            <person name="Song Y."/>
            <person name="Salvetti E."/>
            <person name="Wrobel A."/>
            <person name="Rasinkangas P."/>
            <person name="Parkhill J."/>
            <person name="Rea M.C."/>
            <person name="O'Sullivan O."/>
            <person name="Ritari J."/>
            <person name="Douillard F.P."/>
            <person name="Paul Ross R."/>
            <person name="Yang R."/>
            <person name="Briner A.E."/>
            <person name="Felis G.E."/>
            <person name="de Vos W.M."/>
            <person name="Barrangou R."/>
            <person name="Klaenhammer T.R."/>
            <person name="Caufield P.W."/>
            <person name="Cui Y."/>
            <person name="Zhang H."/>
            <person name="O'Toole P.W."/>
        </authorList>
    </citation>
    <scope>NUCLEOTIDE SEQUENCE [LARGE SCALE GENOMIC DNA]</scope>
    <source>
        <strain evidence="4 5">DSM 20190</strain>
    </source>
</reference>
<dbReference type="Proteomes" id="UP000051296">
    <property type="component" value="Unassembled WGS sequence"/>
</dbReference>
<dbReference type="OrthoDB" id="9810250at2"/>
<gene>
    <name evidence="4" type="ORF">IV68_GL000798</name>
</gene>
<feature type="domain" description="HTH tetR-type" evidence="3">
    <location>
        <begin position="7"/>
        <end position="67"/>
    </location>
</feature>
<dbReference type="PANTHER" id="PTHR43479:SF7">
    <property type="entry name" value="TETR-FAMILY TRANSCRIPTIONAL REGULATOR"/>
    <property type="match status" value="1"/>
</dbReference>
<evidence type="ECO:0000259" key="3">
    <source>
        <dbReference type="PROSITE" id="PS50977"/>
    </source>
</evidence>
<keyword evidence="5" id="KW-1185">Reference proteome</keyword>
<dbReference type="InterPro" id="IPR009057">
    <property type="entry name" value="Homeodomain-like_sf"/>
</dbReference>
<keyword evidence="1 2" id="KW-0238">DNA-binding</keyword>
<evidence type="ECO:0000256" key="2">
    <source>
        <dbReference type="PROSITE-ProRule" id="PRU00335"/>
    </source>
</evidence>
<dbReference type="RefSeq" id="WP_022791407.1">
    <property type="nucleotide sequence ID" value="NZ_ATUU01000002.1"/>
</dbReference>
<sequence length="182" mass="21221">MVDRRVNRTKRLIKEAFIDLIAEQSLHTIMVSEVAERADVGRSTFYKYYDNVGDLFEQLSDGLIDDLVVIMIKDLEDHLEFDPERLMHKVINYVEENSRVLTLFIREGDHFVQDMKQTFCNELIESQHIASDDYNRRMRIAFTVDAVVDILARWQLSSEKKAAYLVEQGIVSVLDKIYGSKV</sequence>
<comment type="caution">
    <text evidence="4">The sequence shown here is derived from an EMBL/GenBank/DDBJ whole genome shotgun (WGS) entry which is preliminary data.</text>
</comment>
<dbReference type="InterPro" id="IPR050624">
    <property type="entry name" value="HTH-type_Tx_Regulator"/>
</dbReference>
<feature type="DNA-binding region" description="H-T-H motif" evidence="2">
    <location>
        <begin position="30"/>
        <end position="49"/>
    </location>
</feature>
<evidence type="ECO:0000313" key="5">
    <source>
        <dbReference type="Proteomes" id="UP000051296"/>
    </source>
</evidence>
<dbReference type="STRING" id="1123500.GCA_000420365_00625"/>
<dbReference type="EMBL" id="JQAX01000002">
    <property type="protein sequence ID" value="KRN32445.1"/>
    <property type="molecule type" value="Genomic_DNA"/>
</dbReference>
<dbReference type="eggNOG" id="COG1309">
    <property type="taxonomic scope" value="Bacteria"/>
</dbReference>
<dbReference type="InParanoid" id="A0A0R2G6V1"/>
<name>A0A0R2G6V1_9LACO</name>
<organism evidence="4 5">
    <name type="scientific">Weissella halotolerans DSM 20190</name>
    <dbReference type="NCBI Taxonomy" id="1123500"/>
    <lineage>
        <taxon>Bacteria</taxon>
        <taxon>Bacillati</taxon>
        <taxon>Bacillota</taxon>
        <taxon>Bacilli</taxon>
        <taxon>Lactobacillales</taxon>
        <taxon>Lactobacillaceae</taxon>
        <taxon>Weissella</taxon>
    </lineage>
</organism>
<dbReference type="Pfam" id="PF00440">
    <property type="entry name" value="TetR_N"/>
    <property type="match status" value="1"/>
</dbReference>
<dbReference type="SUPFAM" id="SSF46689">
    <property type="entry name" value="Homeodomain-like"/>
    <property type="match status" value="1"/>
</dbReference>
<evidence type="ECO:0000256" key="1">
    <source>
        <dbReference type="ARBA" id="ARBA00023125"/>
    </source>
</evidence>
<accession>A0A0R2G6V1</accession>
<protein>
    <recommendedName>
        <fullName evidence="3">HTH tetR-type domain-containing protein</fullName>
    </recommendedName>
</protein>
<dbReference type="PATRIC" id="fig|1123500.6.peg.805"/>
<dbReference type="PROSITE" id="PS50977">
    <property type="entry name" value="HTH_TETR_2"/>
    <property type="match status" value="1"/>
</dbReference>
<dbReference type="AlphaFoldDB" id="A0A0R2G6V1"/>
<dbReference type="GO" id="GO:0003677">
    <property type="term" value="F:DNA binding"/>
    <property type="evidence" value="ECO:0007669"/>
    <property type="project" value="UniProtKB-UniRule"/>
</dbReference>
<dbReference type="PANTHER" id="PTHR43479">
    <property type="entry name" value="ACREF/ENVCD OPERON REPRESSOR-RELATED"/>
    <property type="match status" value="1"/>
</dbReference>
<evidence type="ECO:0000313" key="4">
    <source>
        <dbReference type="EMBL" id="KRN32445.1"/>
    </source>
</evidence>
<dbReference type="InterPro" id="IPR001647">
    <property type="entry name" value="HTH_TetR"/>
</dbReference>
<proteinExistence type="predicted"/>